<gene>
    <name evidence="2" type="ORF">PFL1_05525</name>
</gene>
<feature type="compositionally biased region" description="Gly residues" evidence="1">
    <location>
        <begin position="53"/>
        <end position="69"/>
    </location>
</feature>
<dbReference type="EMBL" id="KE361642">
    <property type="protein sequence ID" value="EPQ26890.1"/>
    <property type="molecule type" value="Genomic_DNA"/>
</dbReference>
<feature type="region of interest" description="Disordered" evidence="1">
    <location>
        <begin position="709"/>
        <end position="973"/>
    </location>
</feature>
<feature type="compositionally biased region" description="Polar residues" evidence="1">
    <location>
        <begin position="846"/>
        <end position="855"/>
    </location>
</feature>
<sequence>MWPARGPNGSGGRGGGMGAQGGSFYSPQQYYGQPMPPRGQQQPFGGFQNGPFAPGGGGGGGGRGGGFGQPGQSPGWGNNAQLNGPRYPRQQVDHFSGGQGYAGQRQQQQGRHASFNDQRGGAGNGHGSSNNGWNGFTGPSGSRSAESQGSRRRSPSPVLSKEESDIRDLVRAVDRDIIERNRKLSIIWSKAHSDALDNLLQAMDRAEEAGSKERAIDPLLEAFALMIECRIEGRLDPSQKGRTNELKEAVVNGIYDLCEDGSDAVRKLGYGAMRDLSRSDATLLKRNADVLVQLLQNEEPTEHDLISKSLVGHLKQSPVDAFDVIIQDHCKGELRHLALSFLASPQAEKVLDDKVVGNADYEAALALRLADIIPLCNDEEMELIKVLLRPLSTLWLPSFDFATTEEYENASASASLLLVRLVEGFLIRFRAAGRRGAGEREGDAGSGAAVLESQSKEIEAALASSELLSPASGSEMQDAHELFKSLLEVSTYEPASDGTAATPASAAYIKDVQKALRFVHKFLPDTKASSTAASAADTATSAATAPTLLRHLGGQLRILVLRFAAEVAAKAAVAINKAPTNADNLTEDDRRALARAAVAAINSIYPEEAKALPGPPGQQEAYEILLAEALLMILLHATPPGRNAGPITLPEIEEQPFKNRLRRLYGASQEVRSNWHGHESIKESAKGVFVIAKEYLKPRHNRLDVSAQPLWWKPPPAFPVDEARPKRGRDDDDEEHDDARPRPSRTDSSKRSRPSDVADSATQSRARSPSPPRPAPAPRGRGTTQAPMSSAGWESDDLFASSRRQERGGVRGFSSTDSKLAQKQGLSIRGGGGGKQGASIKGASQHPDSASSRQGMSIRGAASSTATAPAPEPAGQGRGLSILGAARERTGGGGGSGGGGGGGGGGRAINAAVNAAAAAAASTTRDTTRQHQQPHQQQQQPRSAGGSRSGGAPARAPIERRGSGAYRGRGRRA</sequence>
<dbReference type="HOGENOM" id="CLU_305043_0_0_1"/>
<evidence type="ECO:0000256" key="1">
    <source>
        <dbReference type="SAM" id="MobiDB-lite"/>
    </source>
</evidence>
<reference evidence="2 3" key="1">
    <citation type="journal article" date="2013" name="Plant Cell">
        <title>The transition from a phytopathogenic smut ancestor to an anamorphic biocontrol agent deciphered by comparative whole-genome analysis.</title>
        <authorList>
            <person name="Lefebvre F."/>
            <person name="Joly D.L."/>
            <person name="Labbe C."/>
            <person name="Teichmann B."/>
            <person name="Linning R."/>
            <person name="Belzile F."/>
            <person name="Bakkeren G."/>
            <person name="Belanger R.R."/>
        </authorList>
    </citation>
    <scope>NUCLEOTIDE SEQUENCE [LARGE SCALE GENOMIC DNA]</scope>
    <source>
        <strain evidence="2 3">PF-1</strain>
    </source>
</reference>
<dbReference type="RefSeq" id="XP_007881252.1">
    <property type="nucleotide sequence ID" value="XM_007883061.1"/>
</dbReference>
<dbReference type="KEGG" id="pfp:PFL1_05525"/>
<protein>
    <submittedName>
        <fullName evidence="2">Uncharacterized protein</fullName>
    </submittedName>
</protein>
<feature type="compositionally biased region" description="Basic and acidic residues" evidence="1">
    <location>
        <begin position="737"/>
        <end position="756"/>
    </location>
</feature>
<dbReference type="InterPro" id="IPR008383">
    <property type="entry name" value="API5"/>
</dbReference>
<dbReference type="AlphaFoldDB" id="A0A061H4J6"/>
<evidence type="ECO:0000313" key="3">
    <source>
        <dbReference type="Proteomes" id="UP000053664"/>
    </source>
</evidence>
<feature type="compositionally biased region" description="Polar residues" evidence="1">
    <location>
        <begin position="137"/>
        <end position="148"/>
    </location>
</feature>
<dbReference type="eggNOG" id="KOG2213">
    <property type="taxonomic scope" value="Eukaryota"/>
</dbReference>
<dbReference type="Proteomes" id="UP000053664">
    <property type="component" value="Unassembled WGS sequence"/>
</dbReference>
<feature type="compositionally biased region" description="Low complexity" evidence="1">
    <location>
        <begin position="908"/>
        <end position="921"/>
    </location>
</feature>
<organism evidence="2 3">
    <name type="scientific">Pseudozyma flocculosa PF-1</name>
    <dbReference type="NCBI Taxonomy" id="1277687"/>
    <lineage>
        <taxon>Eukaryota</taxon>
        <taxon>Fungi</taxon>
        <taxon>Dikarya</taxon>
        <taxon>Basidiomycota</taxon>
        <taxon>Ustilaginomycotina</taxon>
        <taxon>Ustilaginomycetes</taxon>
        <taxon>Ustilaginales</taxon>
        <taxon>Ustilaginaceae</taxon>
        <taxon>Pseudozyma</taxon>
    </lineage>
</organism>
<feature type="compositionally biased region" description="Low complexity" evidence="1">
    <location>
        <begin position="27"/>
        <end position="52"/>
    </location>
</feature>
<feature type="compositionally biased region" description="Basic and acidic residues" evidence="1">
    <location>
        <begin position="721"/>
        <end position="730"/>
    </location>
</feature>
<feature type="region of interest" description="Disordered" evidence="1">
    <location>
        <begin position="1"/>
        <end position="163"/>
    </location>
</feature>
<proteinExistence type="predicted"/>
<evidence type="ECO:0000313" key="2">
    <source>
        <dbReference type="EMBL" id="EPQ26890.1"/>
    </source>
</evidence>
<dbReference type="OrthoDB" id="19224at2759"/>
<feature type="compositionally biased region" description="Gly residues" evidence="1">
    <location>
        <begin position="8"/>
        <end position="21"/>
    </location>
</feature>
<feature type="compositionally biased region" description="Gly residues" evidence="1">
    <location>
        <begin position="891"/>
        <end position="907"/>
    </location>
</feature>
<name>A0A061H4J6_9BASI</name>
<feature type="compositionally biased region" description="Low complexity" evidence="1">
    <location>
        <begin position="930"/>
        <end position="956"/>
    </location>
</feature>
<dbReference type="Pfam" id="PF05918">
    <property type="entry name" value="API5"/>
    <property type="match status" value="1"/>
</dbReference>
<dbReference type="GeneID" id="19319615"/>
<accession>A0A061H4J6</accession>